<comment type="similarity">
    <text evidence="1">Belongs to the bacterial solute-binding protein 9 family.</text>
</comment>
<dbReference type="PANTHER" id="PTHR42953">
    <property type="entry name" value="HIGH-AFFINITY ZINC UPTAKE SYSTEM PROTEIN ZNUA-RELATED"/>
    <property type="match status" value="1"/>
</dbReference>
<dbReference type="RefSeq" id="WP_044050593.1">
    <property type="nucleotide sequence ID" value="NZ_CP003984.1"/>
</dbReference>
<keyword evidence="5" id="KW-0406">Ion transport</keyword>
<evidence type="ECO:0000256" key="2">
    <source>
        <dbReference type="ARBA" id="ARBA00015915"/>
    </source>
</evidence>
<reference evidence="7 8" key="1">
    <citation type="journal article" date="2014" name="ISME J.">
        <title>Adaptation of an abundant Roseobacter RCA organism to pelagic systems revealed by genomic and transcriptomic analyses.</title>
        <authorList>
            <person name="Voget S."/>
            <person name="Wemheuer B."/>
            <person name="Brinkhoff T."/>
            <person name="Vollmers J."/>
            <person name="Dietrich S."/>
            <person name="Giebel H.A."/>
            <person name="Beardsley C."/>
            <person name="Sardemann C."/>
            <person name="Bakenhus I."/>
            <person name="Billerbeck S."/>
            <person name="Daniel R."/>
            <person name="Simon M."/>
        </authorList>
    </citation>
    <scope>NUCLEOTIDE SEQUENCE [LARGE SCALE GENOMIC DNA]</scope>
    <source>
        <strain evidence="7 8">RCA23</strain>
    </source>
</reference>
<keyword evidence="3" id="KW-0813">Transport</keyword>
<organism evidence="7 8">
    <name type="scientific">Planktomarina temperata RCA23</name>
    <dbReference type="NCBI Taxonomy" id="666509"/>
    <lineage>
        <taxon>Bacteria</taxon>
        <taxon>Pseudomonadati</taxon>
        <taxon>Pseudomonadota</taxon>
        <taxon>Alphaproteobacteria</taxon>
        <taxon>Rhodobacterales</taxon>
        <taxon>Paracoccaceae</taxon>
        <taxon>Planktomarina</taxon>
    </lineage>
</organism>
<keyword evidence="4 6" id="KW-0732">Signal</keyword>
<dbReference type="Gene3D" id="3.40.50.1980">
    <property type="entry name" value="Nitrogenase molybdenum iron protein domain"/>
    <property type="match status" value="2"/>
</dbReference>
<gene>
    <name evidence="7" type="primary">znuA</name>
    <name evidence="7" type="ORF">RCA23_c24540</name>
</gene>
<dbReference type="KEGG" id="ptp:RCA23_c24540"/>
<dbReference type="Proteomes" id="UP000028680">
    <property type="component" value="Chromosome"/>
</dbReference>
<dbReference type="GO" id="GO:0046872">
    <property type="term" value="F:metal ion binding"/>
    <property type="evidence" value="ECO:0007669"/>
    <property type="project" value="InterPro"/>
</dbReference>
<dbReference type="AlphaFoldDB" id="A0AAN0RKT4"/>
<dbReference type="EMBL" id="CP003984">
    <property type="protein sequence ID" value="AII87976.1"/>
    <property type="molecule type" value="Genomic_DNA"/>
</dbReference>
<feature type="chain" id="PRO_5042857539" description="High-affinity zinc uptake system protein ZnuA" evidence="6">
    <location>
        <begin position="22"/>
        <end position="307"/>
    </location>
</feature>
<keyword evidence="8" id="KW-1185">Reference proteome</keyword>
<dbReference type="InterPro" id="IPR006127">
    <property type="entry name" value="ZnuA-like"/>
</dbReference>
<evidence type="ECO:0000256" key="3">
    <source>
        <dbReference type="ARBA" id="ARBA00022448"/>
    </source>
</evidence>
<evidence type="ECO:0000256" key="1">
    <source>
        <dbReference type="ARBA" id="ARBA00011028"/>
    </source>
</evidence>
<keyword evidence="5" id="KW-0864">Zinc transport</keyword>
<dbReference type="InterPro" id="IPR050492">
    <property type="entry name" value="Bact_metal-bind_prot9"/>
</dbReference>
<dbReference type="SUPFAM" id="SSF53807">
    <property type="entry name" value="Helical backbone' metal receptor"/>
    <property type="match status" value="1"/>
</dbReference>
<evidence type="ECO:0000256" key="5">
    <source>
        <dbReference type="ARBA" id="ARBA00022906"/>
    </source>
</evidence>
<dbReference type="PANTHER" id="PTHR42953:SF3">
    <property type="entry name" value="HIGH-AFFINITY ZINC UPTAKE SYSTEM PROTEIN ZNUA"/>
    <property type="match status" value="1"/>
</dbReference>
<dbReference type="Pfam" id="PF01297">
    <property type="entry name" value="ZnuA"/>
    <property type="match status" value="1"/>
</dbReference>
<dbReference type="GO" id="GO:0006829">
    <property type="term" value="P:zinc ion transport"/>
    <property type="evidence" value="ECO:0007669"/>
    <property type="project" value="UniProtKB-KW"/>
</dbReference>
<proteinExistence type="inferred from homology"/>
<sequence length="307" mass="33016">MSRTLFSLCFTAVFIAGPAYADRPQVAVDIAPVHSLVAQVMEGVGVPDLIIQPGATPHEYSLRPSEATALQNADLVFWVGPDLTPWLAEALETLAPAAVLTSLLEVDGTIQLEFREDALFEAHDHSDHDDHDDHGAHDPHAWLSPTNAMTWLDVIAGRLSAVDPVNSDAYLANAASGRAAIEALIEEVEATLDPVRGREFIVFHDAYQYFETDFDFAASGAISVSDASDPSPARIAEIRGQVVEHRVVCVLAEPQFNPGLVATVLEGSDAQMGIVDPLGSDLELGSELYPELIRHLTAALARCLHAQ</sequence>
<feature type="signal peptide" evidence="6">
    <location>
        <begin position="1"/>
        <end position="21"/>
    </location>
</feature>
<protein>
    <recommendedName>
        <fullName evidence="2">High-affinity zinc uptake system protein ZnuA</fullName>
    </recommendedName>
</protein>
<evidence type="ECO:0000313" key="8">
    <source>
        <dbReference type="Proteomes" id="UP000028680"/>
    </source>
</evidence>
<evidence type="ECO:0000256" key="6">
    <source>
        <dbReference type="SAM" id="SignalP"/>
    </source>
</evidence>
<keyword evidence="5" id="KW-0862">Zinc</keyword>
<evidence type="ECO:0000313" key="7">
    <source>
        <dbReference type="EMBL" id="AII87976.1"/>
    </source>
</evidence>
<name>A0AAN0RKT4_9RHOB</name>
<accession>A0AAN0RKT4</accession>
<evidence type="ECO:0000256" key="4">
    <source>
        <dbReference type="ARBA" id="ARBA00022729"/>
    </source>
</evidence>